<keyword evidence="1" id="KW-0677">Repeat</keyword>
<dbReference type="Proteomes" id="UP000326939">
    <property type="component" value="Chromosome 6"/>
</dbReference>
<evidence type="ECO:0008006" key="5">
    <source>
        <dbReference type="Google" id="ProtNLM"/>
    </source>
</evidence>
<dbReference type="FunFam" id="1.25.40.10:FF:000090">
    <property type="entry name" value="Pentatricopeptide repeat-containing protein, chloroplastic"/>
    <property type="match status" value="1"/>
</dbReference>
<organism evidence="3 4">
    <name type="scientific">Salix brachista</name>
    <dbReference type="NCBI Taxonomy" id="2182728"/>
    <lineage>
        <taxon>Eukaryota</taxon>
        <taxon>Viridiplantae</taxon>
        <taxon>Streptophyta</taxon>
        <taxon>Embryophyta</taxon>
        <taxon>Tracheophyta</taxon>
        <taxon>Spermatophyta</taxon>
        <taxon>Magnoliopsida</taxon>
        <taxon>eudicotyledons</taxon>
        <taxon>Gunneridae</taxon>
        <taxon>Pentapetalae</taxon>
        <taxon>rosids</taxon>
        <taxon>fabids</taxon>
        <taxon>Malpighiales</taxon>
        <taxon>Salicaceae</taxon>
        <taxon>Saliceae</taxon>
        <taxon>Salix</taxon>
    </lineage>
</organism>
<dbReference type="SUPFAM" id="SSF48452">
    <property type="entry name" value="TPR-like"/>
    <property type="match status" value="1"/>
</dbReference>
<dbReference type="InterPro" id="IPR011990">
    <property type="entry name" value="TPR-like_helical_dom_sf"/>
</dbReference>
<evidence type="ECO:0000313" key="4">
    <source>
        <dbReference type="Proteomes" id="UP000326939"/>
    </source>
</evidence>
<dbReference type="PANTHER" id="PTHR47926">
    <property type="entry name" value="PENTATRICOPEPTIDE REPEAT-CONTAINING PROTEIN"/>
    <property type="match status" value="1"/>
</dbReference>
<proteinExistence type="predicted"/>
<dbReference type="PANTHER" id="PTHR47926:SF472">
    <property type="entry name" value="REPEAT (PPR) SUPERFAMILY PROTEIN, PUTATIVE-RELATED"/>
    <property type="match status" value="1"/>
</dbReference>
<dbReference type="GO" id="GO:0009451">
    <property type="term" value="P:RNA modification"/>
    <property type="evidence" value="ECO:0007669"/>
    <property type="project" value="InterPro"/>
</dbReference>
<dbReference type="GO" id="GO:0003723">
    <property type="term" value="F:RNA binding"/>
    <property type="evidence" value="ECO:0007669"/>
    <property type="project" value="InterPro"/>
</dbReference>
<feature type="repeat" description="PPR" evidence="2">
    <location>
        <begin position="322"/>
        <end position="356"/>
    </location>
</feature>
<feature type="repeat" description="PPR" evidence="2">
    <location>
        <begin position="260"/>
        <end position="290"/>
    </location>
</feature>
<dbReference type="AlphaFoldDB" id="A0A5N5MDC2"/>
<feature type="repeat" description="PPR" evidence="2">
    <location>
        <begin position="189"/>
        <end position="219"/>
    </location>
</feature>
<feature type="repeat" description="PPR" evidence="2">
    <location>
        <begin position="458"/>
        <end position="493"/>
    </location>
</feature>
<comment type="caution">
    <text evidence="3">The sequence shown here is derived from an EMBL/GenBank/DDBJ whole genome shotgun (WGS) entry which is preliminary data.</text>
</comment>
<feature type="repeat" description="PPR" evidence="2">
    <location>
        <begin position="423"/>
        <end position="457"/>
    </location>
</feature>
<dbReference type="FunFam" id="1.25.40.10:FF:001537">
    <property type="entry name" value="Pentatricopeptide repeat-containing protein At2g37310"/>
    <property type="match status" value="1"/>
</dbReference>
<protein>
    <recommendedName>
        <fullName evidence="5">Pentacotripeptide-repeat region of PRORP domain-containing protein</fullName>
    </recommendedName>
</protein>
<dbReference type="InterPro" id="IPR046960">
    <property type="entry name" value="PPR_At4g14850-like_plant"/>
</dbReference>
<keyword evidence="4" id="KW-1185">Reference proteome</keyword>
<dbReference type="InterPro" id="IPR046848">
    <property type="entry name" value="E_motif"/>
</dbReference>
<dbReference type="Pfam" id="PF01535">
    <property type="entry name" value="PPR"/>
    <property type="match status" value="3"/>
</dbReference>
<name>A0A5N5MDC2_9ROSI</name>
<dbReference type="Pfam" id="PF13041">
    <property type="entry name" value="PPR_2"/>
    <property type="match status" value="3"/>
</dbReference>
<dbReference type="NCBIfam" id="TIGR00756">
    <property type="entry name" value="PPR"/>
    <property type="match status" value="7"/>
</dbReference>
<dbReference type="Gene3D" id="1.25.40.10">
    <property type="entry name" value="Tetratricopeptide repeat domain"/>
    <property type="match status" value="6"/>
</dbReference>
<sequence>MWRNKISNTFTNGQHDYLLYGRLFKYFTDNRLPLQAKQLHARLLLSSSTLDNYLGARLVNLYSKTKHIDHARHVFYQIPHKNTFSYNALLIAYNMNNYHKEAINLFSSLLFSSSGDLQPDNYSITCLLKSLSSLLMVTDVRLGKEIHCFVLRRGFVEDVFVENALISFYSKCLGVGYARKLFNIMRERDVVTWNSMIAGYAQAGFFKECKELYREMVALPGFKPNAVTVLSVLQACMQSQDLVFGMEVHRFVVDNKVELDVLVCNALIGLYAKCGSLDYARELFDEMSEKDEVTYGAIISGYMAHGVVDKGMELFREMKSRALSTWNAVISGLVQNNRHEGAVDLVREMQGLGFKPNAVTLSSVLPALSYFSNLKGGKEMHGFAVKNGYDRNIYVATAIIDTYAKLGFLFGARHVFDQSKERSLIIWTAIISAYAAHGDANSALTFFDEMLTNGIQPDHVTFTAVLTACAHCGMVDKAWEIFDSMSKKYGVQPSGEHYACMVGVLSRAGRLSQASEFISAMPIEPNAKVWGALLHGASLCADVELGKFACDHLFEIEPGNTGNYAIMANLYSRAGKWKEADEVRERMIQCGLKKIPGSSWIETSNGRRERLGGSREGGRLWLNAELTELNRIGVIRNEHEHGHVNADMFWLILCDSHPLLGCSQITRGSLTTRIAISSSVIFIIVGIFRIGENSLWKLATMLKCQNHGWSLLQKCLMRKYVAIIELQDDLGKKDWHAQEYRLLAQSSVGVHYGGVLLPYVEMVIRCWRFVGVMAGCAVKGGREVAAAPAAVVALPAVEMWAPKVGGIMIGCGDEGEEDRLLMIKTRVVKARVVFEES</sequence>
<dbReference type="FunFam" id="1.25.40.10:FF:000344">
    <property type="entry name" value="Pentatricopeptide repeat-containing protein"/>
    <property type="match status" value="1"/>
</dbReference>
<evidence type="ECO:0000256" key="1">
    <source>
        <dbReference type="ARBA" id="ARBA00022737"/>
    </source>
</evidence>
<dbReference type="PROSITE" id="PS51375">
    <property type="entry name" value="PPR"/>
    <property type="match status" value="7"/>
</dbReference>
<dbReference type="Pfam" id="PF20431">
    <property type="entry name" value="E_motif"/>
    <property type="match status" value="1"/>
</dbReference>
<evidence type="ECO:0000313" key="3">
    <source>
        <dbReference type="EMBL" id="KAB5553029.1"/>
    </source>
</evidence>
<feature type="repeat" description="PPR" evidence="2">
    <location>
        <begin position="291"/>
        <end position="321"/>
    </location>
</feature>
<dbReference type="EMBL" id="VDCV01000006">
    <property type="protein sequence ID" value="KAB5553029.1"/>
    <property type="molecule type" value="Genomic_DNA"/>
</dbReference>
<feature type="repeat" description="PPR" evidence="2">
    <location>
        <begin position="560"/>
        <end position="594"/>
    </location>
</feature>
<reference evidence="4" key="1">
    <citation type="journal article" date="2019" name="Gigascience">
        <title>De novo genome assembly of the endangered Acer yangbiense, a plant species with extremely small populations endemic to Yunnan Province, China.</title>
        <authorList>
            <person name="Yang J."/>
            <person name="Wariss H.M."/>
            <person name="Tao L."/>
            <person name="Zhang R."/>
            <person name="Yun Q."/>
            <person name="Hollingsworth P."/>
            <person name="Dao Z."/>
            <person name="Luo G."/>
            <person name="Guo H."/>
            <person name="Ma Y."/>
            <person name="Sun W."/>
        </authorList>
    </citation>
    <scope>NUCLEOTIDE SEQUENCE [LARGE SCALE GENOMIC DNA]</scope>
    <source>
        <strain evidence="4">cv. br00</strain>
    </source>
</reference>
<dbReference type="InterPro" id="IPR002885">
    <property type="entry name" value="PPR_rpt"/>
</dbReference>
<evidence type="ECO:0000256" key="2">
    <source>
        <dbReference type="PROSITE-ProRule" id="PRU00708"/>
    </source>
</evidence>
<accession>A0A5N5MDC2</accession>
<gene>
    <name evidence="3" type="ORF">DKX38_010340</name>
</gene>